<reference evidence="1" key="3">
    <citation type="submission" date="2025-09" db="UniProtKB">
        <authorList>
            <consortium name="Ensembl"/>
        </authorList>
    </citation>
    <scope>IDENTIFICATION</scope>
</reference>
<proteinExistence type="predicted"/>
<organism evidence="1 2">
    <name type="scientific">Scleropages formosus</name>
    <name type="common">Asian bonytongue</name>
    <name type="synonym">Osteoglossum formosum</name>
    <dbReference type="NCBI Taxonomy" id="113540"/>
    <lineage>
        <taxon>Eukaryota</taxon>
        <taxon>Metazoa</taxon>
        <taxon>Chordata</taxon>
        <taxon>Craniata</taxon>
        <taxon>Vertebrata</taxon>
        <taxon>Euteleostomi</taxon>
        <taxon>Actinopterygii</taxon>
        <taxon>Neopterygii</taxon>
        <taxon>Teleostei</taxon>
        <taxon>Osteoglossocephala</taxon>
        <taxon>Osteoglossomorpha</taxon>
        <taxon>Osteoglossiformes</taxon>
        <taxon>Osteoglossidae</taxon>
        <taxon>Scleropages</taxon>
    </lineage>
</organism>
<dbReference type="GeneTree" id="ENSGT00980000198994"/>
<dbReference type="Proteomes" id="UP000694397">
    <property type="component" value="Chromosome 18"/>
</dbReference>
<sequence length="143" mass="15610">MVTLRSLSTCPSRSSWEIKRICTGPGPLWATGGATVTERLGSDTRGRSKGTGGTERARFTRTWVKESHNSVRSSVSYLTDNSSVSVMFQNDFQKCTSRFCVMRSNSDPLSSGSIAYFPEVKKELAATPKARWRGFGNGEGSGK</sequence>
<evidence type="ECO:0000313" key="1">
    <source>
        <dbReference type="Ensembl" id="ENSSFOP00015033990.2"/>
    </source>
</evidence>
<accession>A0A8C9V913</accession>
<evidence type="ECO:0000313" key="2">
    <source>
        <dbReference type="Proteomes" id="UP000694397"/>
    </source>
</evidence>
<dbReference type="OrthoDB" id="8951618at2759"/>
<dbReference type="Ensembl" id="ENSSFOT00015034368.2">
    <property type="protein sequence ID" value="ENSSFOP00015033990.2"/>
    <property type="gene ID" value="ENSSFOG00015021677.2"/>
</dbReference>
<keyword evidence="2" id="KW-1185">Reference proteome</keyword>
<dbReference type="AlphaFoldDB" id="A0A8C9V913"/>
<reference evidence="1 2" key="1">
    <citation type="submission" date="2019-04" db="EMBL/GenBank/DDBJ databases">
        <authorList>
            <consortium name="Wellcome Sanger Institute Data Sharing"/>
        </authorList>
    </citation>
    <scope>NUCLEOTIDE SEQUENCE [LARGE SCALE GENOMIC DNA]</scope>
</reference>
<name>A0A8C9V913_SCLFO</name>
<reference evidence="1" key="2">
    <citation type="submission" date="2025-08" db="UniProtKB">
        <authorList>
            <consortium name="Ensembl"/>
        </authorList>
    </citation>
    <scope>IDENTIFICATION</scope>
</reference>
<protein>
    <submittedName>
        <fullName evidence="1">Uncharacterized protein</fullName>
    </submittedName>
</protein>